<keyword evidence="1" id="KW-1133">Transmembrane helix</keyword>
<accession>A0A0A9A1J5</accession>
<proteinExistence type="predicted"/>
<evidence type="ECO:0000313" key="2">
    <source>
        <dbReference type="EMBL" id="JAD43823.1"/>
    </source>
</evidence>
<keyword evidence="1" id="KW-0812">Transmembrane</keyword>
<name>A0A0A9A1J5_ARUDO</name>
<dbReference type="AlphaFoldDB" id="A0A0A9A1J5"/>
<protein>
    <submittedName>
        <fullName evidence="2">Uncharacterized protein</fullName>
    </submittedName>
</protein>
<sequence length="79" mass="9003">MSIPNNPLTKSFYSVSISFFCLGFLLDRPFCLSLILVSSQSIQTVYNCSAQMLFGKIRILYISIHFNSTHYVIDLFLPS</sequence>
<feature type="transmembrane region" description="Helical" evidence="1">
    <location>
        <begin position="12"/>
        <end position="38"/>
    </location>
</feature>
<dbReference type="EMBL" id="GBRH01254072">
    <property type="protein sequence ID" value="JAD43823.1"/>
    <property type="molecule type" value="Transcribed_RNA"/>
</dbReference>
<keyword evidence="1" id="KW-0472">Membrane</keyword>
<organism evidence="2">
    <name type="scientific">Arundo donax</name>
    <name type="common">Giant reed</name>
    <name type="synonym">Donax arundinaceus</name>
    <dbReference type="NCBI Taxonomy" id="35708"/>
    <lineage>
        <taxon>Eukaryota</taxon>
        <taxon>Viridiplantae</taxon>
        <taxon>Streptophyta</taxon>
        <taxon>Embryophyta</taxon>
        <taxon>Tracheophyta</taxon>
        <taxon>Spermatophyta</taxon>
        <taxon>Magnoliopsida</taxon>
        <taxon>Liliopsida</taxon>
        <taxon>Poales</taxon>
        <taxon>Poaceae</taxon>
        <taxon>PACMAD clade</taxon>
        <taxon>Arundinoideae</taxon>
        <taxon>Arundineae</taxon>
        <taxon>Arundo</taxon>
    </lineage>
</organism>
<reference evidence="2" key="1">
    <citation type="submission" date="2014-09" db="EMBL/GenBank/DDBJ databases">
        <authorList>
            <person name="Magalhaes I.L.F."/>
            <person name="Oliveira U."/>
            <person name="Santos F.R."/>
            <person name="Vidigal T.H.D.A."/>
            <person name="Brescovit A.D."/>
            <person name="Santos A.J."/>
        </authorList>
    </citation>
    <scope>NUCLEOTIDE SEQUENCE</scope>
    <source>
        <tissue evidence="2">Shoot tissue taken approximately 20 cm above the soil surface</tissue>
    </source>
</reference>
<evidence type="ECO:0000256" key="1">
    <source>
        <dbReference type="SAM" id="Phobius"/>
    </source>
</evidence>
<reference evidence="2" key="2">
    <citation type="journal article" date="2015" name="Data Brief">
        <title>Shoot transcriptome of the giant reed, Arundo donax.</title>
        <authorList>
            <person name="Barrero R.A."/>
            <person name="Guerrero F.D."/>
            <person name="Moolhuijzen P."/>
            <person name="Goolsby J.A."/>
            <person name="Tidwell J."/>
            <person name="Bellgard S.E."/>
            <person name="Bellgard M.I."/>
        </authorList>
    </citation>
    <scope>NUCLEOTIDE SEQUENCE</scope>
    <source>
        <tissue evidence="2">Shoot tissue taken approximately 20 cm above the soil surface</tissue>
    </source>
</reference>